<comment type="caution">
    <text evidence="1">The sequence shown here is derived from an EMBL/GenBank/DDBJ whole genome shotgun (WGS) entry which is preliminary data.</text>
</comment>
<dbReference type="EMBL" id="JALGAR010000006">
    <property type="protein sequence ID" value="MCI4659687.1"/>
    <property type="molecule type" value="Genomic_DNA"/>
</dbReference>
<gene>
    <name evidence="1" type="ORF">MQH31_17925</name>
</gene>
<organism evidence="1 2">
    <name type="scientific">Cryobacterium zhongshanensis</name>
    <dbReference type="NCBI Taxonomy" id="2928153"/>
    <lineage>
        <taxon>Bacteria</taxon>
        <taxon>Bacillati</taxon>
        <taxon>Actinomycetota</taxon>
        <taxon>Actinomycetes</taxon>
        <taxon>Micrococcales</taxon>
        <taxon>Microbacteriaceae</taxon>
        <taxon>Cryobacterium</taxon>
    </lineage>
</organism>
<keyword evidence="2" id="KW-1185">Reference proteome</keyword>
<evidence type="ECO:0000313" key="1">
    <source>
        <dbReference type="EMBL" id="MCI4659687.1"/>
    </source>
</evidence>
<proteinExistence type="predicted"/>
<name>A0AA41QY54_9MICO</name>
<accession>A0AA41QY54</accession>
<reference evidence="1" key="1">
    <citation type="submission" date="2022-03" db="EMBL/GenBank/DDBJ databases">
        <title>Cryobacterium sp. nov. strain ZS14-85, isolated from Antarctic soil.</title>
        <authorList>
            <person name="Li J."/>
            <person name="Niu G."/>
        </authorList>
    </citation>
    <scope>NUCLEOTIDE SEQUENCE</scope>
    <source>
        <strain evidence="1">ZS14-85</strain>
    </source>
</reference>
<sequence length="125" mass="13924">MKISATFYNEDGELMAPRPLDVTLGSVTPGGIPSIEEGFYHRFKFEGRTEAEYLDKYRRFFANMAQVQGFSTLVLRPYTVEMGSFVRYGLDVLYAVEAVQAPSVAPVARPAYASRVQASTIIATR</sequence>
<dbReference type="AlphaFoldDB" id="A0AA41QY54"/>
<evidence type="ECO:0000313" key="2">
    <source>
        <dbReference type="Proteomes" id="UP001165341"/>
    </source>
</evidence>
<dbReference type="Proteomes" id="UP001165341">
    <property type="component" value="Unassembled WGS sequence"/>
</dbReference>
<protein>
    <submittedName>
        <fullName evidence="1">Uncharacterized protein</fullName>
    </submittedName>
</protein>
<dbReference type="RefSeq" id="WP_243013178.1">
    <property type="nucleotide sequence ID" value="NZ_JALGAR010000006.1"/>
</dbReference>